<dbReference type="PANTHER" id="PTHR45864:SF2">
    <property type="entry name" value="PROTEIN PHOSPHATASE SLINGSHOT"/>
    <property type="match status" value="1"/>
</dbReference>
<dbReference type="InterPro" id="IPR020422">
    <property type="entry name" value="TYR_PHOSPHATASE_DUAL_dom"/>
</dbReference>
<dbReference type="InterPro" id="IPR000340">
    <property type="entry name" value="Dual-sp_phosphatase_cat-dom"/>
</dbReference>
<dbReference type="Pfam" id="PF23040">
    <property type="entry name" value="PH_SSH1-like_1st"/>
    <property type="match status" value="1"/>
</dbReference>
<protein>
    <recommendedName>
        <fullName evidence="2">protein-serine/threonine phosphatase</fullName>
        <ecNumber evidence="2">3.1.3.16</ecNumber>
    </recommendedName>
</protein>
<dbReference type="InterPro" id="IPR043588">
    <property type="entry name" value="SSH-N"/>
</dbReference>
<dbReference type="GO" id="GO:0004722">
    <property type="term" value="F:protein serine/threonine phosphatase activity"/>
    <property type="evidence" value="ECO:0007669"/>
    <property type="project" value="UniProtKB-EC"/>
</dbReference>
<evidence type="ECO:0000313" key="8">
    <source>
        <dbReference type="EMBL" id="OAF67497.1"/>
    </source>
</evidence>
<dbReference type="InterPro" id="IPR000387">
    <property type="entry name" value="Tyr_Pase_dom"/>
</dbReference>
<evidence type="ECO:0000256" key="5">
    <source>
        <dbReference type="ARBA" id="ARBA00048336"/>
    </source>
</evidence>
<reference evidence="8 9" key="1">
    <citation type="submission" date="2016-04" db="EMBL/GenBank/DDBJ databases">
        <title>The genome of Intoshia linei affirms orthonectids as highly simplified spiralians.</title>
        <authorList>
            <person name="Mikhailov K.V."/>
            <person name="Slusarev G.S."/>
            <person name="Nikitin M.A."/>
            <person name="Logacheva M.D."/>
            <person name="Penin A."/>
            <person name="Aleoshin V."/>
            <person name="Panchin Y.V."/>
        </authorList>
    </citation>
    <scope>NUCLEOTIDE SEQUENCE [LARGE SCALE GENOMIC DNA]</scope>
    <source>
        <strain evidence="8">Intl2013</strain>
        <tissue evidence="8">Whole animal</tissue>
    </source>
</reference>
<dbReference type="Pfam" id="PF00782">
    <property type="entry name" value="DSPc"/>
    <property type="match status" value="1"/>
</dbReference>
<comment type="caution">
    <text evidence="8">The sequence shown here is derived from an EMBL/GenBank/DDBJ whole genome shotgun (WGS) entry which is preliminary data.</text>
</comment>
<keyword evidence="3" id="KW-0378">Hydrolase</keyword>
<keyword evidence="9" id="KW-1185">Reference proteome</keyword>
<dbReference type="SUPFAM" id="SSF52799">
    <property type="entry name" value="(Phosphotyrosine protein) phosphatases II"/>
    <property type="match status" value="1"/>
</dbReference>
<organism evidence="8 9">
    <name type="scientific">Intoshia linei</name>
    <dbReference type="NCBI Taxonomy" id="1819745"/>
    <lineage>
        <taxon>Eukaryota</taxon>
        <taxon>Metazoa</taxon>
        <taxon>Spiralia</taxon>
        <taxon>Lophotrochozoa</taxon>
        <taxon>Mesozoa</taxon>
        <taxon>Orthonectida</taxon>
        <taxon>Rhopaluridae</taxon>
        <taxon>Intoshia</taxon>
    </lineage>
</organism>
<proteinExistence type="inferred from homology"/>
<sequence length="567" mass="65195">MLNHILLCSRFISKLKSCTSYHVSKGVAQLLPRVSQTIESKQLPKDTQFTHHLNLMIDTLKDTDGIHFLVELDVPPEQTNKRYVAIVTNNDLHQTCLLGFDVVSQENCDVATIGLVFPMNMTVHVNVDGSGCLIMSTNNRDILIKPITIKAMWAFLTRINKLRAQLSANWKLMIDSQNNSDFLNYYNSNITSDKNSINRWNEMPGIESHKCTHEERLFSVENEDKRKLSQFILSILRVSNLDTISFMELDEQLEVEIGKDVEIYRKFIRQETIILMAQLDAPTQILPYLYLGTEMNACNYHELKELNITHILNMTVEIDNFYPFEFNYKNIRVLDIPTSTLLDKWHHTFCFIEDVRKNNGAVLVHCKMGISRSASTVIAYLMKYKSISMNEATEFVKNKRSIIQPNKGFNKQLQIYEGMLTASYHRIYKFNSSGDKRNKKHLKLKISTSKNHTFSEPSCNYKSKHYGYKNVDGCENILSPSDTFIDLDGILFFKPSIHRSSSETVLSKINNSLRFVTRKIKSDGFQNSKKSRKMKTNSDTISVKELAGLFESSTSLSSTSINKFNKK</sequence>
<evidence type="ECO:0000256" key="1">
    <source>
        <dbReference type="ARBA" id="ARBA00009580"/>
    </source>
</evidence>
<evidence type="ECO:0000313" key="9">
    <source>
        <dbReference type="Proteomes" id="UP000078046"/>
    </source>
</evidence>
<feature type="domain" description="Tyrosine specific protein phosphatases" evidence="7">
    <location>
        <begin position="349"/>
        <end position="400"/>
    </location>
</feature>
<dbReference type="PANTHER" id="PTHR45864">
    <property type="entry name" value="SLINGSHOT PROTEIN PHOSPHATASE HOMOLOG"/>
    <property type="match status" value="1"/>
</dbReference>
<dbReference type="EC" id="3.1.3.16" evidence="2"/>
<dbReference type="PROSITE" id="PS50056">
    <property type="entry name" value="TYR_PHOSPHATASE_2"/>
    <property type="match status" value="1"/>
</dbReference>
<dbReference type="InterPro" id="IPR043587">
    <property type="entry name" value="Phosphatase_SSH-like"/>
</dbReference>
<dbReference type="AlphaFoldDB" id="A0A177AZM9"/>
<dbReference type="PROSITE" id="PS50054">
    <property type="entry name" value="TYR_PHOSPHATASE_DUAL"/>
    <property type="match status" value="1"/>
</dbReference>
<feature type="domain" description="Tyrosine-protein phosphatase" evidence="6">
    <location>
        <begin position="281"/>
        <end position="422"/>
    </location>
</feature>
<dbReference type="InterPro" id="IPR016130">
    <property type="entry name" value="Tyr_Pase_AS"/>
</dbReference>
<dbReference type="OrthoDB" id="5779068at2759"/>
<comment type="similarity">
    <text evidence="1">Belongs to the protein-tyrosine phosphatase family.</text>
</comment>
<evidence type="ECO:0000256" key="2">
    <source>
        <dbReference type="ARBA" id="ARBA00013081"/>
    </source>
</evidence>
<keyword evidence="4" id="KW-0904">Protein phosphatase</keyword>
<evidence type="ECO:0000259" key="6">
    <source>
        <dbReference type="PROSITE" id="PS50054"/>
    </source>
</evidence>
<accession>A0A177AZM9</accession>
<dbReference type="FunFam" id="3.90.190.10:FF:000004">
    <property type="entry name" value="Protein phosphatase Slingshot homolog 2"/>
    <property type="match status" value="1"/>
</dbReference>
<dbReference type="PROSITE" id="PS00383">
    <property type="entry name" value="TYR_PHOSPHATASE_1"/>
    <property type="match status" value="1"/>
</dbReference>
<dbReference type="GO" id="GO:0003779">
    <property type="term" value="F:actin binding"/>
    <property type="evidence" value="ECO:0007669"/>
    <property type="project" value="InterPro"/>
</dbReference>
<gene>
    <name evidence="8" type="ORF">A3Q56_04777</name>
</gene>
<evidence type="ECO:0000259" key="7">
    <source>
        <dbReference type="PROSITE" id="PS50056"/>
    </source>
</evidence>
<dbReference type="InterPro" id="IPR029021">
    <property type="entry name" value="Prot-tyrosine_phosphatase-like"/>
</dbReference>
<dbReference type="Gene3D" id="3.90.190.10">
    <property type="entry name" value="Protein tyrosine phosphatase superfamily"/>
    <property type="match status" value="1"/>
</dbReference>
<dbReference type="SMART" id="SM00195">
    <property type="entry name" value="DSPc"/>
    <property type="match status" value="1"/>
</dbReference>
<evidence type="ECO:0000256" key="3">
    <source>
        <dbReference type="ARBA" id="ARBA00022801"/>
    </source>
</evidence>
<dbReference type="GO" id="GO:0030837">
    <property type="term" value="P:negative regulation of actin filament polymerization"/>
    <property type="evidence" value="ECO:0007669"/>
    <property type="project" value="InterPro"/>
</dbReference>
<dbReference type="EMBL" id="LWCA01000645">
    <property type="protein sequence ID" value="OAF67497.1"/>
    <property type="molecule type" value="Genomic_DNA"/>
</dbReference>
<dbReference type="Proteomes" id="UP000078046">
    <property type="component" value="Unassembled WGS sequence"/>
</dbReference>
<comment type="catalytic activity">
    <reaction evidence="5">
        <text>O-phospho-L-threonyl-[protein] + H2O = L-threonyl-[protein] + phosphate</text>
        <dbReference type="Rhea" id="RHEA:47004"/>
        <dbReference type="Rhea" id="RHEA-COMP:11060"/>
        <dbReference type="Rhea" id="RHEA-COMP:11605"/>
        <dbReference type="ChEBI" id="CHEBI:15377"/>
        <dbReference type="ChEBI" id="CHEBI:30013"/>
        <dbReference type="ChEBI" id="CHEBI:43474"/>
        <dbReference type="ChEBI" id="CHEBI:61977"/>
        <dbReference type="EC" id="3.1.3.16"/>
    </reaction>
</comment>
<name>A0A177AZM9_9BILA</name>
<evidence type="ECO:0000256" key="4">
    <source>
        <dbReference type="ARBA" id="ARBA00022912"/>
    </source>
</evidence>